<protein>
    <recommendedName>
        <fullName evidence="3">Chemotaxis protein CheA</fullName>
        <ecNumber evidence="2">2.7.13.3</ecNumber>
    </recommendedName>
</protein>
<dbReference type="InterPro" id="IPR011006">
    <property type="entry name" value="CheY-like_superfamily"/>
</dbReference>
<dbReference type="InterPro" id="IPR002545">
    <property type="entry name" value="CheW-lke_dom"/>
</dbReference>
<dbReference type="PRINTS" id="PR00344">
    <property type="entry name" value="BCTRLSENSOR"/>
</dbReference>
<keyword evidence="5" id="KW-0808">Transferase</keyword>
<evidence type="ECO:0000256" key="5">
    <source>
        <dbReference type="ARBA" id="ARBA00022679"/>
    </source>
</evidence>
<dbReference type="Gene3D" id="1.20.120.160">
    <property type="entry name" value="HPT domain"/>
    <property type="match status" value="5"/>
</dbReference>
<dbReference type="InterPro" id="IPR004358">
    <property type="entry name" value="Sig_transdc_His_kin-like_C"/>
</dbReference>
<dbReference type="PANTHER" id="PTHR43395:SF8">
    <property type="entry name" value="HISTIDINE KINASE"/>
    <property type="match status" value="1"/>
</dbReference>
<keyword evidence="6" id="KW-0418">Kinase</keyword>
<dbReference type="InterPro" id="IPR058661">
    <property type="entry name" value="FimL_2nd"/>
</dbReference>
<dbReference type="PROSITE" id="PS50109">
    <property type="entry name" value="HIS_KIN"/>
    <property type="match status" value="1"/>
</dbReference>
<dbReference type="Gene3D" id="3.30.565.10">
    <property type="entry name" value="Histidine kinase-like ATPase, C-terminal domain"/>
    <property type="match status" value="1"/>
</dbReference>
<dbReference type="FunFam" id="3.30.565.10:FF:000016">
    <property type="entry name" value="Chemotaxis protein CheA, putative"/>
    <property type="match status" value="1"/>
</dbReference>
<gene>
    <name evidence="16" type="ORF">AB835_02940</name>
</gene>
<evidence type="ECO:0000256" key="11">
    <source>
        <dbReference type="SAM" id="MobiDB-lite"/>
    </source>
</evidence>
<feature type="modified residue" description="Phosphohistidine" evidence="9">
    <location>
        <position position="1195"/>
    </location>
</feature>
<dbReference type="Gene3D" id="3.40.50.2300">
    <property type="match status" value="1"/>
</dbReference>
<dbReference type="SUPFAM" id="SSF55874">
    <property type="entry name" value="ATPase domain of HSP90 chaperone/DNA topoisomerase II/histidine kinase"/>
    <property type="match status" value="1"/>
</dbReference>
<dbReference type="InterPro" id="IPR004105">
    <property type="entry name" value="CheA-like_dim"/>
</dbReference>
<feature type="region of interest" description="Disordered" evidence="11">
    <location>
        <begin position="1255"/>
        <end position="1292"/>
    </location>
</feature>
<dbReference type="InterPro" id="IPR005467">
    <property type="entry name" value="His_kinase_dom"/>
</dbReference>
<feature type="modified residue" description="Phosphohistidine" evidence="9">
    <location>
        <position position="655"/>
    </location>
</feature>
<organism evidence="16 17">
    <name type="scientific">Candidatus Endobugula sertula</name>
    <name type="common">Bugula neritina bacterial symbiont</name>
    <dbReference type="NCBI Taxonomy" id="62101"/>
    <lineage>
        <taxon>Bacteria</taxon>
        <taxon>Pseudomonadati</taxon>
        <taxon>Pseudomonadota</taxon>
        <taxon>Gammaproteobacteria</taxon>
        <taxon>Cellvibrionales</taxon>
        <taxon>Cellvibrionaceae</taxon>
        <taxon>Candidatus Endobugula</taxon>
    </lineage>
</organism>
<dbReference type="InterPro" id="IPR036890">
    <property type="entry name" value="HATPase_C_sf"/>
</dbReference>
<evidence type="ECO:0000256" key="10">
    <source>
        <dbReference type="PROSITE-ProRule" id="PRU00169"/>
    </source>
</evidence>
<sequence>MADNRQYMALEWIIRDIKDTLSQARRALDGYVRDSADIIQLKFCLTYIHQVYGSLHMSGFHGAAMIVSEMEVLAQQLLENNISHQSEAVDVLIRAIEQLPDYLEHALKAKRDQPSLVLPLLNDLRAVRDAHFLSESTLFSPNLDYAHNYQGVPHPISQNSQQLIPLVAKLRKMYQFAAASVIHKRNVEQNLEYLLKVSRRLQQILAGTKRFVVWEITEAFVTGLQTNIIPTNASIKKLLRELDEELNVLETNGTEPLADHTHDDLLKNLLYYLFSCEGSTPVIDKIRESYVLNKGSLLAPADIEGTIKTVDSSAMRAVMVAILNEFIEVKNALENCRAEHQLTCDFSAIESTFRRVADTLAILGVGHLRQEMLENISRVNVIKNVQGFPANELLEIEQSIYIIEQALESTLLESENTPSGTFHPFDEEHEFALQESRNGLEEAKDAVVNYIATQWNIKNLQSVPQLLRNVSKNLSILVLKAPAEILSACASYIELQLINQTKRPQWSQLDSLADVIASIDYFLEVLSLTREENADILKSAGNGLLSLGVPVTRVQQIMDGLLLNSVEEETSVTETPETPLETGIEETTDVTVEEPTVVGNISVEDDNEALIDDEIIEIFVEEAIEVQQTIDEYLPVWVESLDHQEALTEVRRAFHTLKGSGRLVKAMDIGELAWSVENMLNRIIDKVLVPENIHTYLVQCVCALLPELVTAFGQQKATPHLDLCEQYKVWAYELAEDKIPQALLAIANDNVDVEPTEGTIATVEEVEAVVEHDIDPQLWEIFSAEAEIHLTIVREYIAEMESAKPFYKPPSDAMQRAMHTLKGSAYMADITPIAELMKPMELFAKDLRRYQVSIDEDVLQLIKDSVTYTEEALEQIAELTYPRIEKINLFLARVAELRERSVGHLIKHEEAQTVPVVDPAILEMLMNDGMDHLLDIDTVISQWRNNGVTKEDWQSIIHELDIVKHGAERANLGSMIQLCDALLDIYQWAFESDLQPGERFYDTLLDGHYSLLAIVDAIAVGQDLPPMNSALYQRLKSLKSVAVVDQVDSSNEGGQVEDRQIEVLSESSETHVNTTTEPVTPVLETDHIADAIMENAGDPQSDESDIGPDRELTGEPELPVNSLELISESHSEQGIETAALANETVDVADEVVDEIDGEIVEIFLEEASELIEAIHAWENGGNERVGNEALQRLLHTFKGGARLAGLIDIGDLAHNFESYLISQYRSKTSDTLMESIHQYQDQLIQYIDALSTSPELPELSTPSSSAELSPELSLPDTPTTSKNVETENHRHGEISVAEEERIDVGLEASIGDLTDKSKTVVNEVAGPLRNKTEGTDTVQPDVLSSNDDNVVPFTGKAEVAPAVKPTTSITFPGFDVTTSAAPAQRVMPQEMVKVSANLMEELVNLAGETSISRGRMEQQINDMGYSLEEMGTTVERLQEQLRRLDIETEAQVIFRQEQLSDRDDFDPLEMDRYSQLQQLSRSLIESASDLIDLKSTLSDKARDAETVLLQQSRINTELQEGLMRSRMVPFSRLVPRLRRIVRQISNELGKDVVFESSDTEGELDRNMMERMVAPLEHMLRNAVDHGIEPQPVRQHRGKPAAGRITLSLEREGGNILLVLSDDGAGIDVQRTRQKAIERQLMSADAALTDQEILQFIFRPGFSTAETVTQISGRGVGMDVVSSEIKQLGGSIEIHSREGQGTVFSIRLPFTVSVNRALMISMGDDGYAVPLNAIEGIARIHPDELPQYYEDEDSDFEYAGTHYQLKYLGSLLDAKVKPKLTGHTLPVPVLLVRSASHAFALQVDSLQGSREIVVKSLGAQFSAVQGLAGATIMGDGHVVVILDVHAMIRQQYALSSMIEVAESVEEMKELPAKKRMVMVVDDSVTVRKVTTRFLEREGYDVMTAKDGVDAMQILQNHTPDVMLLDIEMPRMDGFEVAKRVRISSHLADLPIIMITSRTGEKHRQTGLAAGATYYMGKPYQEAELLANIRQLFLAES</sequence>
<dbReference type="SMART" id="SM00448">
    <property type="entry name" value="REC"/>
    <property type="match status" value="1"/>
</dbReference>
<dbReference type="CDD" id="cd00088">
    <property type="entry name" value="HPT"/>
    <property type="match status" value="3"/>
</dbReference>
<feature type="domain" description="HPt" evidence="15">
    <location>
        <begin position="608"/>
        <end position="715"/>
    </location>
</feature>
<dbReference type="Pfam" id="PF01627">
    <property type="entry name" value="Hpt"/>
    <property type="match status" value="3"/>
</dbReference>
<dbReference type="PROSITE" id="PS50894">
    <property type="entry name" value="HPT"/>
    <property type="match status" value="3"/>
</dbReference>
<dbReference type="InterPro" id="IPR036061">
    <property type="entry name" value="CheW-like_dom_sf"/>
</dbReference>
<evidence type="ECO:0000259" key="13">
    <source>
        <dbReference type="PROSITE" id="PS50110"/>
    </source>
</evidence>
<evidence type="ECO:0000259" key="15">
    <source>
        <dbReference type="PROSITE" id="PS50894"/>
    </source>
</evidence>
<dbReference type="Proteomes" id="UP000242502">
    <property type="component" value="Unassembled WGS sequence"/>
</dbReference>
<evidence type="ECO:0000256" key="4">
    <source>
        <dbReference type="ARBA" id="ARBA00022553"/>
    </source>
</evidence>
<dbReference type="SUPFAM" id="SSF52172">
    <property type="entry name" value="CheY-like"/>
    <property type="match status" value="1"/>
</dbReference>
<evidence type="ECO:0000256" key="1">
    <source>
        <dbReference type="ARBA" id="ARBA00000085"/>
    </source>
</evidence>
<dbReference type="EMBL" id="MDLC01000007">
    <property type="protein sequence ID" value="ODS24555.1"/>
    <property type="molecule type" value="Genomic_DNA"/>
</dbReference>
<evidence type="ECO:0000256" key="2">
    <source>
        <dbReference type="ARBA" id="ARBA00012438"/>
    </source>
</evidence>
<dbReference type="SMART" id="SM00387">
    <property type="entry name" value="HATPase_c"/>
    <property type="match status" value="1"/>
</dbReference>
<dbReference type="GO" id="GO:0006935">
    <property type="term" value="P:chemotaxis"/>
    <property type="evidence" value="ECO:0007669"/>
    <property type="project" value="InterPro"/>
</dbReference>
<feature type="domain" description="HPt" evidence="15">
    <location>
        <begin position="771"/>
        <end position="876"/>
    </location>
</feature>
<evidence type="ECO:0000256" key="8">
    <source>
        <dbReference type="ARBA" id="ARBA00035100"/>
    </source>
</evidence>
<dbReference type="STRING" id="62101.AB835_02940"/>
<dbReference type="Pfam" id="PF00072">
    <property type="entry name" value="Response_reg"/>
    <property type="match status" value="1"/>
</dbReference>
<dbReference type="GO" id="GO:0000155">
    <property type="term" value="F:phosphorelay sensor kinase activity"/>
    <property type="evidence" value="ECO:0007669"/>
    <property type="project" value="InterPro"/>
</dbReference>
<comment type="caution">
    <text evidence="16">The sequence shown here is derived from an EMBL/GenBank/DDBJ whole genome shotgun (WGS) entry which is preliminary data.</text>
</comment>
<dbReference type="PROSITE" id="PS50851">
    <property type="entry name" value="CHEW"/>
    <property type="match status" value="1"/>
</dbReference>
<evidence type="ECO:0000259" key="14">
    <source>
        <dbReference type="PROSITE" id="PS50851"/>
    </source>
</evidence>
<proteinExistence type="predicted"/>
<dbReference type="InterPro" id="IPR051315">
    <property type="entry name" value="Bact_Chemotaxis_CheA"/>
</dbReference>
<evidence type="ECO:0000256" key="6">
    <source>
        <dbReference type="ARBA" id="ARBA00022777"/>
    </source>
</evidence>
<dbReference type="PANTHER" id="PTHR43395">
    <property type="entry name" value="SENSOR HISTIDINE KINASE CHEA"/>
    <property type="match status" value="1"/>
</dbReference>
<name>A0A1D2QSI5_9GAMM</name>
<feature type="region of interest" description="Disordered" evidence="11">
    <location>
        <begin position="1095"/>
        <end position="1116"/>
    </location>
</feature>
<dbReference type="CDD" id="cd16916">
    <property type="entry name" value="HATPase_CheA-like"/>
    <property type="match status" value="1"/>
</dbReference>
<reference evidence="16 17" key="1">
    <citation type="journal article" date="2016" name="Appl. Environ. Microbiol.">
        <title>Lack of Overt Genome Reduction in the Bryostatin-Producing Bryozoan Symbiont "Candidatus Endobugula sertula".</title>
        <authorList>
            <person name="Miller I.J."/>
            <person name="Vanee N."/>
            <person name="Fong S.S."/>
            <person name="Lim-Fong G.E."/>
            <person name="Kwan J.C."/>
        </authorList>
    </citation>
    <scope>NUCLEOTIDE SEQUENCE [LARGE SCALE GENOMIC DNA]</scope>
    <source>
        <strain evidence="16">AB1-4</strain>
    </source>
</reference>
<feature type="modified residue" description="Phosphohistidine" evidence="9">
    <location>
        <position position="819"/>
    </location>
</feature>
<comment type="function">
    <text evidence="8">Involved in the transmission of sensory signals from the chemoreceptors to the flagellar motors. CheA is autophosphorylated; it can transfer its phosphate group to either CheB or CheY.</text>
</comment>
<dbReference type="InterPro" id="IPR008207">
    <property type="entry name" value="Sig_transdc_His_kin_Hpt_dom"/>
</dbReference>
<evidence type="ECO:0000313" key="16">
    <source>
        <dbReference type="EMBL" id="ODS24555.1"/>
    </source>
</evidence>
<evidence type="ECO:0000259" key="12">
    <source>
        <dbReference type="PROSITE" id="PS50109"/>
    </source>
</evidence>
<dbReference type="InterPro" id="IPR003594">
    <property type="entry name" value="HATPase_dom"/>
</dbReference>
<feature type="domain" description="Response regulatory" evidence="13">
    <location>
        <begin position="1875"/>
        <end position="1991"/>
    </location>
</feature>
<evidence type="ECO:0000256" key="7">
    <source>
        <dbReference type="ARBA" id="ARBA00023012"/>
    </source>
</evidence>
<dbReference type="SMART" id="SM00073">
    <property type="entry name" value="HPT"/>
    <property type="match status" value="3"/>
</dbReference>
<dbReference type="SMART" id="SM01231">
    <property type="entry name" value="H-kinase_dim"/>
    <property type="match status" value="1"/>
</dbReference>
<keyword evidence="4 10" id="KW-0597">Phosphoprotein</keyword>
<comment type="catalytic activity">
    <reaction evidence="1">
        <text>ATP + protein L-histidine = ADP + protein N-phospho-L-histidine.</text>
        <dbReference type="EC" id="2.7.13.3"/>
    </reaction>
</comment>
<dbReference type="Gene3D" id="2.30.30.40">
    <property type="entry name" value="SH3 Domains"/>
    <property type="match status" value="1"/>
</dbReference>
<feature type="modified residue" description="4-aspartylphosphate" evidence="10">
    <location>
        <position position="1924"/>
    </location>
</feature>
<dbReference type="CDD" id="cd17574">
    <property type="entry name" value="REC_OmpR"/>
    <property type="match status" value="1"/>
</dbReference>
<dbReference type="SMART" id="SM00260">
    <property type="entry name" value="CheW"/>
    <property type="match status" value="1"/>
</dbReference>
<feature type="domain" description="Histidine kinase" evidence="12">
    <location>
        <begin position="1478"/>
        <end position="1711"/>
    </location>
</feature>
<keyword evidence="7" id="KW-0902">Two-component regulatory system</keyword>
<dbReference type="Pfam" id="PF02518">
    <property type="entry name" value="HATPase_c"/>
    <property type="match status" value="1"/>
</dbReference>
<dbReference type="InterPro" id="IPR036641">
    <property type="entry name" value="HPT_dom_sf"/>
</dbReference>
<feature type="domain" description="HPt" evidence="15">
    <location>
        <begin position="1152"/>
        <end position="1250"/>
    </location>
</feature>
<feature type="domain" description="CheW-like" evidence="14">
    <location>
        <begin position="1713"/>
        <end position="1852"/>
    </location>
</feature>
<dbReference type="GO" id="GO:0005737">
    <property type="term" value="C:cytoplasm"/>
    <property type="evidence" value="ECO:0007669"/>
    <property type="project" value="InterPro"/>
</dbReference>
<evidence type="ECO:0000256" key="3">
    <source>
        <dbReference type="ARBA" id="ARBA00021495"/>
    </source>
</evidence>
<feature type="compositionally biased region" description="Low complexity" evidence="11">
    <location>
        <begin position="1255"/>
        <end position="1275"/>
    </location>
</feature>
<dbReference type="SUPFAM" id="SSF50341">
    <property type="entry name" value="CheW-like"/>
    <property type="match status" value="1"/>
</dbReference>
<dbReference type="Pfam" id="PF26379">
    <property type="entry name" value="FimL_2nd"/>
    <property type="match status" value="1"/>
</dbReference>
<evidence type="ECO:0000313" key="17">
    <source>
        <dbReference type="Proteomes" id="UP000242502"/>
    </source>
</evidence>
<accession>A0A1D2QSI5</accession>
<dbReference type="SUPFAM" id="SSF47226">
    <property type="entry name" value="Histidine-containing phosphotransfer domain, HPT domain"/>
    <property type="match status" value="5"/>
</dbReference>
<evidence type="ECO:0000256" key="9">
    <source>
        <dbReference type="PROSITE-ProRule" id="PRU00110"/>
    </source>
</evidence>
<dbReference type="PROSITE" id="PS50110">
    <property type="entry name" value="RESPONSE_REGULATORY"/>
    <property type="match status" value="1"/>
</dbReference>
<dbReference type="Pfam" id="PF01584">
    <property type="entry name" value="CheW"/>
    <property type="match status" value="1"/>
</dbReference>
<dbReference type="InterPro" id="IPR001789">
    <property type="entry name" value="Sig_transdc_resp-reg_receiver"/>
</dbReference>
<dbReference type="EC" id="2.7.13.3" evidence="2"/>